<dbReference type="RefSeq" id="WP_015281188.1">
    <property type="nucleotide sequence ID" value="NC_019940.1"/>
</dbReference>
<evidence type="ECO:0000256" key="1">
    <source>
        <dbReference type="ARBA" id="ARBA00022722"/>
    </source>
</evidence>
<dbReference type="EC" id="5.6.2.3" evidence="11"/>
<dbReference type="GO" id="GO:0016887">
    <property type="term" value="F:ATP hydrolysis activity"/>
    <property type="evidence" value="ECO:0007669"/>
    <property type="project" value="RHEA"/>
</dbReference>
<keyword evidence="10 11" id="KW-0413">Isomerase</keyword>
<dbReference type="GO" id="GO:0043139">
    <property type="term" value="F:5'-3' DNA helicase activity"/>
    <property type="evidence" value="ECO:0007669"/>
    <property type="project" value="UniProtKB-UniRule"/>
</dbReference>
<dbReference type="Gene3D" id="3.40.50.300">
    <property type="entry name" value="P-loop containing nucleotide triphosphate hydrolases"/>
    <property type="match status" value="3"/>
</dbReference>
<dbReference type="InterPro" id="IPR050534">
    <property type="entry name" value="Coronavir_polyprotein_1ab"/>
</dbReference>
<evidence type="ECO:0000256" key="6">
    <source>
        <dbReference type="ARBA" id="ARBA00022839"/>
    </source>
</evidence>
<comment type="function">
    <text evidence="11">A helicase/nuclease that prepares dsDNA breaks (DSB) for recombinational DNA repair. Binds to DSBs and unwinds DNA via a highly rapid and processive ATP-dependent bidirectional helicase activity. Unwinds dsDNA until it encounters a Chi (crossover hotspot instigator) sequence from the 3' direction. Cuts ssDNA a few nucleotides 3' to the Chi site. The properties and activities of the enzyme are changed at Chi. The Chi-altered holoenzyme produces a long 3'-ssDNA overhang and facilitates RecA-binding to the ssDNA for homologous DNA recombination and repair. Holoenzyme degrades any linearized DNA that is unable to undergo homologous recombination. In the holoenzyme this subunit has ssDNA-dependent ATPase and 5'-3' helicase activity. When added to pre-assembled RecBC greatly stimulates nuclease activity and augments holoenzyme processivity. Negatively regulates the RecA-loading ability of RecBCD.</text>
</comment>
<keyword evidence="2 11" id="KW-0547">Nucleotide-binding</keyword>
<comment type="catalytic activity">
    <reaction evidence="11">
        <text>ATP + H2O = ADP + phosphate + H(+)</text>
        <dbReference type="Rhea" id="RHEA:13065"/>
        <dbReference type="ChEBI" id="CHEBI:15377"/>
        <dbReference type="ChEBI" id="CHEBI:15378"/>
        <dbReference type="ChEBI" id="CHEBI:30616"/>
        <dbReference type="ChEBI" id="CHEBI:43474"/>
        <dbReference type="ChEBI" id="CHEBI:456216"/>
        <dbReference type="EC" id="5.6.2.3"/>
    </reaction>
</comment>
<keyword evidence="15" id="KW-1185">Reference proteome</keyword>
<dbReference type="InterPro" id="IPR027785">
    <property type="entry name" value="UvrD-like_helicase_C"/>
</dbReference>
<dbReference type="GO" id="GO:0003677">
    <property type="term" value="F:DNA binding"/>
    <property type="evidence" value="ECO:0007669"/>
    <property type="project" value="UniProtKB-UniRule"/>
</dbReference>
<evidence type="ECO:0000256" key="3">
    <source>
        <dbReference type="ARBA" id="ARBA00022763"/>
    </source>
</evidence>
<dbReference type="Gene3D" id="1.10.10.1020">
    <property type="entry name" value="RecBCD complex, subunit RecD, N-terminal domain"/>
    <property type="match status" value="1"/>
</dbReference>
<dbReference type="Pfam" id="PF13538">
    <property type="entry name" value="UvrD_C_2"/>
    <property type="match status" value="1"/>
</dbReference>
<dbReference type="HOGENOM" id="CLU_007524_1_2_6"/>
<evidence type="ECO:0000256" key="5">
    <source>
        <dbReference type="ARBA" id="ARBA00022806"/>
    </source>
</evidence>
<dbReference type="CDD" id="cd17933">
    <property type="entry name" value="DEXSc_RecD-like"/>
    <property type="match status" value="1"/>
</dbReference>
<feature type="binding site" evidence="11">
    <location>
        <begin position="188"/>
        <end position="195"/>
    </location>
    <ligand>
        <name>ATP</name>
        <dbReference type="ChEBI" id="CHEBI:30616"/>
    </ligand>
</feature>
<evidence type="ECO:0000313" key="14">
    <source>
        <dbReference type="EMBL" id="AGA91055.1"/>
    </source>
</evidence>
<dbReference type="PANTHER" id="PTHR43788:SF6">
    <property type="entry name" value="DNA HELICASE B"/>
    <property type="match status" value="1"/>
</dbReference>
<evidence type="ECO:0000256" key="9">
    <source>
        <dbReference type="ARBA" id="ARBA00023204"/>
    </source>
</evidence>
<dbReference type="AlphaFoldDB" id="L0H0A4"/>
<organism evidence="14 15">
    <name type="scientific">Thioflavicoccus mobilis 8321</name>
    <dbReference type="NCBI Taxonomy" id="765912"/>
    <lineage>
        <taxon>Bacteria</taxon>
        <taxon>Pseudomonadati</taxon>
        <taxon>Pseudomonadota</taxon>
        <taxon>Gammaproteobacteria</taxon>
        <taxon>Chromatiales</taxon>
        <taxon>Chromatiaceae</taxon>
        <taxon>Thioflavicoccus</taxon>
    </lineage>
</organism>
<dbReference type="GO" id="GO:0005524">
    <property type="term" value="F:ATP binding"/>
    <property type="evidence" value="ECO:0007669"/>
    <property type="project" value="UniProtKB-UniRule"/>
</dbReference>
<keyword evidence="8 11" id="KW-0238">DNA-binding</keyword>
<reference evidence="14 15" key="1">
    <citation type="submission" date="2011-09" db="EMBL/GenBank/DDBJ databases">
        <title>Complete sequence of chromosome of Thioflavicoccus mobilis 8321.</title>
        <authorList>
            <consortium name="US DOE Joint Genome Institute"/>
            <person name="Lucas S."/>
            <person name="Han J."/>
            <person name="Lapidus A."/>
            <person name="Cheng J.-F."/>
            <person name="Goodwin L."/>
            <person name="Pitluck S."/>
            <person name="Peters L."/>
            <person name="Ovchinnikova G."/>
            <person name="Lu M."/>
            <person name="Detter J.C."/>
            <person name="Han C."/>
            <person name="Tapia R."/>
            <person name="Land M."/>
            <person name="Hauser L."/>
            <person name="Kyrpides N."/>
            <person name="Ivanova N."/>
            <person name="Pagani I."/>
            <person name="Vogl K."/>
            <person name="Liu Z."/>
            <person name="Imhoff J."/>
            <person name="Thiel V."/>
            <person name="Frigaard N.-U."/>
            <person name="Bryant D."/>
            <person name="Woyke T."/>
        </authorList>
    </citation>
    <scope>NUCLEOTIDE SEQUENCE [LARGE SCALE GENOMIC DNA]</scope>
    <source>
        <strain evidence="14 15">8321</strain>
    </source>
</reference>
<dbReference type="GO" id="GO:0017116">
    <property type="term" value="F:single-stranded DNA helicase activity"/>
    <property type="evidence" value="ECO:0007669"/>
    <property type="project" value="TreeGrafter"/>
</dbReference>
<evidence type="ECO:0000313" key="15">
    <source>
        <dbReference type="Proteomes" id="UP000010816"/>
    </source>
</evidence>
<comment type="miscellaneous">
    <text evidence="11">In the RecBCD complex, RecB has a slow 3'-5' helicase, an exonuclease activity and loads RecA onto ssDNA, RecD has a fast 5'-3' helicase activity, while RecC stimulates the ATPase and processivity of the RecB helicase and contributes to recognition of the Chi site.</text>
</comment>
<keyword evidence="1 11" id="KW-0540">Nuclease</keyword>
<evidence type="ECO:0000256" key="10">
    <source>
        <dbReference type="ARBA" id="ARBA00023235"/>
    </source>
</evidence>
<protein>
    <recommendedName>
        <fullName evidence="11">RecBCD enzyme subunit RecD</fullName>
        <ecNumber evidence="11">5.6.2.3</ecNumber>
    </recommendedName>
    <alternativeName>
        <fullName evidence="11">DNA 5'-3' helicase subunit RecD</fullName>
    </alternativeName>
    <alternativeName>
        <fullName evidence="11">Exonuclease V subunit RecD</fullName>
        <shortName evidence="11">ExoV subunit RecD</shortName>
    </alternativeName>
    <alternativeName>
        <fullName evidence="11">Helicase/nuclease RecBCD subunit RecD</fullName>
    </alternativeName>
</protein>
<dbReference type="GO" id="GO:0009338">
    <property type="term" value="C:exodeoxyribonuclease V complex"/>
    <property type="evidence" value="ECO:0007669"/>
    <property type="project" value="InterPro"/>
</dbReference>
<dbReference type="PATRIC" id="fig|765912.4.peg.2266"/>
<evidence type="ECO:0000259" key="12">
    <source>
        <dbReference type="Pfam" id="PF13538"/>
    </source>
</evidence>
<name>L0H0A4_9GAMM</name>
<dbReference type="HAMAP" id="MF_01487">
    <property type="entry name" value="RecD"/>
    <property type="match status" value="1"/>
</dbReference>
<dbReference type="EMBL" id="CP003051">
    <property type="protein sequence ID" value="AGA91055.1"/>
    <property type="molecule type" value="Genomic_DNA"/>
</dbReference>
<dbReference type="InterPro" id="IPR006344">
    <property type="entry name" value="RecD"/>
</dbReference>
<dbReference type="CDD" id="cd18809">
    <property type="entry name" value="SF1_C_RecD"/>
    <property type="match status" value="1"/>
</dbReference>
<gene>
    <name evidence="11" type="primary">recD</name>
    <name evidence="14" type="ORF">Thimo_2315</name>
</gene>
<dbReference type="InterPro" id="IPR041851">
    <property type="entry name" value="RecD_N_sf"/>
</dbReference>
<keyword evidence="6 11" id="KW-0269">Exonuclease</keyword>
<dbReference type="Pfam" id="PF21185">
    <property type="entry name" value="RecD_N"/>
    <property type="match status" value="1"/>
</dbReference>
<sequence>MSDDLRRLLETGRLAPLGYYFARFVARGSGVGEGSLLALSAALVSQRNLQGDVCVDLAEQVGRPLFENEIETEIGNDADGAESVAIPLGPALDSWLAELATSPWVGGPGAEAPLILDGHRLYLGKYWHFEQQVAAALLARLEWVAELDRARLTEGLARLFDDAPAGEIDWQRVAAAVAVGRRFAVISGGPGTGKTTTVVKVLALLLEQDPHQRIALAAPTGKAAARLTEAVRGRKGGLALDAAVLARIPEEASTIHRLLGFGRDGGPRYGRENPLPLDCLVVDEASMLDLPLTARLLAALPAHARLILLGDRDQLASVEAGNVLGDITGHGQEIRYGPAQVEALDALGAAPAGRLRQVSAQDSAPRPVADAVGLLRVSHRFRAESGIGALAARVNAGAGEAAVALLDDPAHEDIDWLDARPDGLHPACIAWAAARYGRYLREPDVVAALRAFELARVLAAVHRGPFGVAELNRAIAARLQAQGLIAGGEEYHGKPVMVTTNDYEVGLFNGDIGLLWRDPDGALRAYFPLADGQVRRVSVRQLPEHACAYALTVHKSQGSELDEVLLVLPYEPGPVVTRELIYTGITRARQRVTIQGHRAAFLAGCRKRVRRASGLAERLGWGIDVVADGLA</sequence>
<dbReference type="KEGG" id="tmb:Thimo_2315"/>
<dbReference type="PANTHER" id="PTHR43788">
    <property type="entry name" value="DNA2/NAM7 HELICASE FAMILY MEMBER"/>
    <property type="match status" value="1"/>
</dbReference>
<accession>L0H0A4</accession>
<dbReference type="SUPFAM" id="SSF52540">
    <property type="entry name" value="P-loop containing nucleoside triphosphate hydrolases"/>
    <property type="match status" value="2"/>
</dbReference>
<evidence type="ECO:0000256" key="2">
    <source>
        <dbReference type="ARBA" id="ARBA00022741"/>
    </source>
</evidence>
<dbReference type="GO" id="GO:0000724">
    <property type="term" value="P:double-strand break repair via homologous recombination"/>
    <property type="evidence" value="ECO:0007669"/>
    <property type="project" value="UniProtKB-UniRule"/>
</dbReference>
<dbReference type="InterPro" id="IPR049550">
    <property type="entry name" value="RecD_N"/>
</dbReference>
<evidence type="ECO:0000256" key="11">
    <source>
        <dbReference type="HAMAP-Rule" id="MF_01487"/>
    </source>
</evidence>
<keyword evidence="4 11" id="KW-0378">Hydrolase</keyword>
<keyword evidence="3 11" id="KW-0227">DNA damage</keyword>
<evidence type="ECO:0000256" key="8">
    <source>
        <dbReference type="ARBA" id="ARBA00023125"/>
    </source>
</evidence>
<evidence type="ECO:0000259" key="13">
    <source>
        <dbReference type="Pfam" id="PF21185"/>
    </source>
</evidence>
<keyword evidence="5 11" id="KW-0347">Helicase</keyword>
<dbReference type="Pfam" id="PF13245">
    <property type="entry name" value="AAA_19"/>
    <property type="match status" value="1"/>
</dbReference>
<dbReference type="NCBIfam" id="TIGR01447">
    <property type="entry name" value="recD"/>
    <property type="match status" value="1"/>
</dbReference>
<dbReference type="GO" id="GO:0008854">
    <property type="term" value="F:exodeoxyribonuclease V activity"/>
    <property type="evidence" value="ECO:0007669"/>
    <property type="project" value="InterPro"/>
</dbReference>
<dbReference type="Proteomes" id="UP000010816">
    <property type="component" value="Chromosome"/>
</dbReference>
<keyword evidence="7 11" id="KW-0067">ATP-binding</keyword>
<dbReference type="eggNOG" id="COG0507">
    <property type="taxonomic scope" value="Bacteria"/>
</dbReference>
<feature type="domain" description="RecBCD enzyme subunit RecD N-terminal" evidence="13">
    <location>
        <begin position="10"/>
        <end position="122"/>
    </location>
</feature>
<evidence type="ECO:0000256" key="7">
    <source>
        <dbReference type="ARBA" id="ARBA00022840"/>
    </source>
</evidence>
<evidence type="ECO:0000256" key="4">
    <source>
        <dbReference type="ARBA" id="ARBA00022801"/>
    </source>
</evidence>
<comment type="subunit">
    <text evidence="11">Heterotrimer of RecB, RecC and RecD. All subunits contribute to DNA-binding.</text>
</comment>
<dbReference type="OrthoDB" id="9803432at2"/>
<dbReference type="InterPro" id="IPR027417">
    <property type="entry name" value="P-loop_NTPase"/>
</dbReference>
<proteinExistence type="inferred from homology"/>
<feature type="domain" description="UvrD-like helicase C-terminal" evidence="12">
    <location>
        <begin position="548"/>
        <end position="593"/>
    </location>
</feature>
<keyword evidence="9 11" id="KW-0234">DNA repair</keyword>
<comment type="similarity">
    <text evidence="11">Belongs to the RecD family.</text>
</comment>
<dbReference type="STRING" id="765912.Thimo_2315"/>